<dbReference type="GO" id="GO:0016491">
    <property type="term" value="F:oxidoreductase activity"/>
    <property type="evidence" value="ECO:0007669"/>
    <property type="project" value="UniProtKB-KW"/>
</dbReference>
<dbReference type="InterPro" id="IPR050523">
    <property type="entry name" value="AKR_Detox_Biosynth"/>
</dbReference>
<dbReference type="FunFam" id="3.20.20.100:FF:000004">
    <property type="entry name" value="Oxidoreductase, aldo/keto reductase"/>
    <property type="match status" value="1"/>
</dbReference>
<dbReference type="PANTHER" id="PTHR43364">
    <property type="entry name" value="NADH-SPECIFIC METHYLGLYOXAL REDUCTASE-RELATED"/>
    <property type="match status" value="1"/>
</dbReference>
<evidence type="ECO:0000313" key="3">
    <source>
        <dbReference type="EMBL" id="TLU72088.1"/>
    </source>
</evidence>
<dbReference type="Gene3D" id="3.20.20.100">
    <property type="entry name" value="NADP-dependent oxidoreductase domain"/>
    <property type="match status" value="1"/>
</dbReference>
<evidence type="ECO:0000313" key="4">
    <source>
        <dbReference type="Proteomes" id="UP000305654"/>
    </source>
</evidence>
<dbReference type="InterPro" id="IPR023210">
    <property type="entry name" value="NADP_OxRdtase_dom"/>
</dbReference>
<keyword evidence="4" id="KW-1185">Reference proteome</keyword>
<dbReference type="Proteomes" id="UP000305654">
    <property type="component" value="Unassembled WGS sequence"/>
</dbReference>
<organism evidence="3 4">
    <name type="scientific">Lichenicoccus roseus</name>
    <dbReference type="NCBI Taxonomy" id="2683649"/>
    <lineage>
        <taxon>Bacteria</taxon>
        <taxon>Pseudomonadati</taxon>
        <taxon>Pseudomonadota</taxon>
        <taxon>Alphaproteobacteria</taxon>
        <taxon>Acetobacterales</taxon>
        <taxon>Acetobacteraceae</taxon>
        <taxon>Lichenicoccus</taxon>
    </lineage>
</organism>
<dbReference type="PANTHER" id="PTHR43364:SF4">
    <property type="entry name" value="NAD(P)-LINKED OXIDOREDUCTASE SUPERFAMILY PROTEIN"/>
    <property type="match status" value="1"/>
</dbReference>
<sequence length="345" mass="37985">MRNRALGRTGLYVSEICLGTMTFGGGEGMWQKIGALRQDEAERLIGTAVDGGVNFLDTADVYAEGLSEEITGHAIRNLKLPRDEIVVATKVFGPTGKGPNARGNTRSHIIDGVKASLKRLQLDHIDLYQIHGFDPATPIEETVEALDILVRHGHVRYTGVSNWAAWQIVKAQGIAQHRGLAQFQSLQAYYTLAGRDLEREIVPMLKAERIGLMVWSPLAGGLLSGKYGRDGSAEQGSRRVDFDFPPVDAERGYKVIDAMRPIADAHGVSVARIALAWLLHQEVVTSVIIGAKKPEQLEDNLAATEVRLDARQLETLNEASRLPPEYPGWMFERQGAYRRDQIAQG</sequence>
<accession>A0A5R9JCS8</accession>
<reference evidence="3 4" key="1">
    <citation type="submission" date="2019-05" db="EMBL/GenBank/DDBJ databases">
        <authorList>
            <person name="Pankratov T."/>
            <person name="Grouzdev D."/>
        </authorList>
    </citation>
    <scope>NUCLEOTIDE SEQUENCE [LARGE SCALE GENOMIC DNA]</scope>
    <source>
        <strain evidence="3 4">KEBCLARHB70R</strain>
    </source>
</reference>
<dbReference type="SUPFAM" id="SSF51430">
    <property type="entry name" value="NAD(P)-linked oxidoreductase"/>
    <property type="match status" value="1"/>
</dbReference>
<feature type="domain" description="NADP-dependent oxidoreductase" evidence="2">
    <location>
        <begin position="15"/>
        <end position="319"/>
    </location>
</feature>
<evidence type="ECO:0000259" key="2">
    <source>
        <dbReference type="Pfam" id="PF00248"/>
    </source>
</evidence>
<dbReference type="GO" id="GO:0005829">
    <property type="term" value="C:cytosol"/>
    <property type="evidence" value="ECO:0007669"/>
    <property type="project" value="TreeGrafter"/>
</dbReference>
<dbReference type="Pfam" id="PF00248">
    <property type="entry name" value="Aldo_ket_red"/>
    <property type="match status" value="1"/>
</dbReference>
<keyword evidence="1" id="KW-0560">Oxidoreductase</keyword>
<gene>
    <name evidence="3" type="ORF">FE263_13265</name>
</gene>
<protein>
    <submittedName>
        <fullName evidence="3">Aldo/keto reductase</fullName>
    </submittedName>
</protein>
<dbReference type="RefSeq" id="WP_138326494.1">
    <property type="nucleotide sequence ID" value="NZ_VCDI01000004.1"/>
</dbReference>
<dbReference type="CDD" id="cd19091">
    <property type="entry name" value="AKR_PsAKR"/>
    <property type="match status" value="1"/>
</dbReference>
<name>A0A5R9JCS8_9PROT</name>
<evidence type="ECO:0000256" key="1">
    <source>
        <dbReference type="ARBA" id="ARBA00023002"/>
    </source>
</evidence>
<dbReference type="OrthoDB" id="9773828at2"/>
<dbReference type="EMBL" id="VCDI01000004">
    <property type="protein sequence ID" value="TLU72088.1"/>
    <property type="molecule type" value="Genomic_DNA"/>
</dbReference>
<comment type="caution">
    <text evidence="3">The sequence shown here is derived from an EMBL/GenBank/DDBJ whole genome shotgun (WGS) entry which is preliminary data.</text>
</comment>
<proteinExistence type="predicted"/>
<dbReference type="InterPro" id="IPR036812">
    <property type="entry name" value="NAD(P)_OxRdtase_dom_sf"/>
</dbReference>
<dbReference type="AlphaFoldDB" id="A0A5R9JCS8"/>